<evidence type="ECO:0000256" key="1">
    <source>
        <dbReference type="SAM" id="MobiDB-lite"/>
    </source>
</evidence>
<keyword evidence="2" id="KW-1133">Transmembrane helix</keyword>
<sequence length="517" mass="50007">MPLSSRLRRLAAALVASLAALLAVGLSPGPAAAAEGRVSGGRLDWGIKQSFLTYVTGPIAKGSWGLTGGAATVGGSTFRFHSANGTYDPAAGALTAAFSGGVRFTGHQEGGSNALDLSIGRLTFKAVQGGAAGLYADVSSKSKETGQVSSASQAKLADLSLAGVDLRGAAGTLTLSGVPATLTDAGAKAFGGFYQAGTALDPLSLSVNLPAAQPTPAAPAPTSGAAATAAPATIPPATAPSPTEPAAPPATEPAAQAPARTGFANGALDWGVRRTFRDYVTGAIAQGRWELGGGAADGGAFFRWTPAKGAYDPATGELTAAFTGTVRFTGMRAGDGYGLDLTLANPGVSVSGGQGRLLADVSGRTPDGGTRQLPGVELATFDPAGLKAEGGLLTAVELPLTLAEGGAEAFGGLYPAGTAMDPLSFAVALDPAAALPPLPDLGSAPATPPGAVASPPASPAAAPVAASSPGGVPVPAVVGGAVLVAALATTGGLLVRRRRAAAAAGAPATGPDADDAA</sequence>
<feature type="region of interest" description="Disordered" evidence="1">
    <location>
        <begin position="445"/>
        <end position="466"/>
    </location>
</feature>
<feature type="signal peptide" evidence="3">
    <location>
        <begin position="1"/>
        <end position="33"/>
    </location>
</feature>
<dbReference type="AlphaFoldDB" id="A0A372ZY57"/>
<keyword evidence="2" id="KW-0812">Transmembrane</keyword>
<feature type="compositionally biased region" description="Pro residues" evidence="1">
    <location>
        <begin position="233"/>
        <end position="251"/>
    </location>
</feature>
<organism evidence="5 6">
    <name type="scientific">Kitasatospora xanthocidica</name>
    <dbReference type="NCBI Taxonomy" id="83382"/>
    <lineage>
        <taxon>Bacteria</taxon>
        <taxon>Bacillati</taxon>
        <taxon>Actinomycetota</taxon>
        <taxon>Actinomycetes</taxon>
        <taxon>Kitasatosporales</taxon>
        <taxon>Streptomycetaceae</taxon>
        <taxon>Kitasatospora</taxon>
    </lineage>
</organism>
<feature type="chain" id="PRO_5016631358" evidence="3">
    <location>
        <begin position="34"/>
        <end position="517"/>
    </location>
</feature>
<keyword evidence="3" id="KW-0732">Signal</keyword>
<feature type="compositionally biased region" description="Low complexity" evidence="1">
    <location>
        <begin position="213"/>
        <end position="232"/>
    </location>
</feature>
<accession>A0A372ZY57</accession>
<dbReference type="Proteomes" id="UP000263377">
    <property type="component" value="Unassembled WGS sequence"/>
</dbReference>
<keyword evidence="2" id="KW-0472">Membrane</keyword>
<gene>
    <name evidence="5" type="ORF">DR950_26595</name>
</gene>
<name>A0A372ZY57_9ACTN</name>
<dbReference type="EMBL" id="QVIG01000001">
    <property type="protein sequence ID" value="RGD60858.1"/>
    <property type="molecule type" value="Genomic_DNA"/>
</dbReference>
<feature type="domain" description="Htaa" evidence="4">
    <location>
        <begin position="266"/>
        <end position="425"/>
    </location>
</feature>
<comment type="caution">
    <text evidence="5">The sequence shown here is derived from an EMBL/GenBank/DDBJ whole genome shotgun (WGS) entry which is preliminary data.</text>
</comment>
<feature type="transmembrane region" description="Helical" evidence="2">
    <location>
        <begin position="476"/>
        <end position="495"/>
    </location>
</feature>
<evidence type="ECO:0000256" key="2">
    <source>
        <dbReference type="SAM" id="Phobius"/>
    </source>
</evidence>
<evidence type="ECO:0000313" key="5">
    <source>
        <dbReference type="EMBL" id="RGD60858.1"/>
    </source>
</evidence>
<dbReference type="Pfam" id="PF04213">
    <property type="entry name" value="HtaA"/>
    <property type="match status" value="2"/>
</dbReference>
<feature type="region of interest" description="Disordered" evidence="1">
    <location>
        <begin position="213"/>
        <end position="262"/>
    </location>
</feature>
<keyword evidence="6" id="KW-1185">Reference proteome</keyword>
<evidence type="ECO:0000259" key="4">
    <source>
        <dbReference type="Pfam" id="PF04213"/>
    </source>
</evidence>
<proteinExistence type="predicted"/>
<evidence type="ECO:0000256" key="3">
    <source>
        <dbReference type="SAM" id="SignalP"/>
    </source>
</evidence>
<protein>
    <submittedName>
        <fullName evidence="5">Htaa domain protein</fullName>
    </submittedName>
</protein>
<dbReference type="RefSeq" id="WP_117489028.1">
    <property type="nucleotide sequence ID" value="NZ_QVIG01000001.1"/>
</dbReference>
<evidence type="ECO:0000313" key="6">
    <source>
        <dbReference type="Proteomes" id="UP000263377"/>
    </source>
</evidence>
<feature type="domain" description="Htaa" evidence="4">
    <location>
        <begin position="41"/>
        <end position="206"/>
    </location>
</feature>
<reference evidence="5 6" key="1">
    <citation type="submission" date="2018-08" db="EMBL/GenBank/DDBJ databases">
        <title>Diversity &amp; Physiological Properties of Lignin-Decomposing Actinobacteria from Soil.</title>
        <authorList>
            <person name="Roh S.G."/>
            <person name="Kim S.B."/>
        </authorList>
    </citation>
    <scope>NUCLEOTIDE SEQUENCE [LARGE SCALE GENOMIC DNA]</scope>
    <source>
        <strain evidence="5 6">MMS17-GH009</strain>
    </source>
</reference>
<dbReference type="InterPro" id="IPR007331">
    <property type="entry name" value="Htaa"/>
</dbReference>